<feature type="domain" description="Acetyl-CoA hydrolase/transferase N-terminal" evidence="3">
    <location>
        <begin position="4"/>
        <end position="172"/>
    </location>
</feature>
<comment type="caution">
    <text evidence="5">The sequence shown here is derived from an EMBL/GenBank/DDBJ whole genome shotgun (WGS) entry which is preliminary data.</text>
</comment>
<evidence type="ECO:0000313" key="6">
    <source>
        <dbReference type="Proteomes" id="UP000321157"/>
    </source>
</evidence>
<dbReference type="PANTHER" id="PTHR21432">
    <property type="entry name" value="ACETYL-COA HYDROLASE-RELATED"/>
    <property type="match status" value="1"/>
</dbReference>
<dbReference type="OrthoDB" id="9801795at2"/>
<dbReference type="InterPro" id="IPR037171">
    <property type="entry name" value="NagB/RpiA_transferase-like"/>
</dbReference>
<dbReference type="AlphaFoldDB" id="A0A511V908"/>
<keyword evidence="2 5" id="KW-0808">Transferase</keyword>
<feature type="domain" description="Acetyl-CoA hydrolase/transferase C-terminal" evidence="4">
    <location>
        <begin position="264"/>
        <end position="415"/>
    </location>
</feature>
<evidence type="ECO:0000313" key="5">
    <source>
        <dbReference type="EMBL" id="GEN35437.1"/>
    </source>
</evidence>
<comment type="similarity">
    <text evidence="1">Belongs to the acetyl-CoA hydrolase/transferase family.</text>
</comment>
<dbReference type="RefSeq" id="WP_146810968.1">
    <property type="nucleotide sequence ID" value="NZ_BJXX01000132.1"/>
</dbReference>
<dbReference type="Gene3D" id="3.40.1080.10">
    <property type="entry name" value="Glutaconate Coenzyme A-transferase"/>
    <property type="match status" value="1"/>
</dbReference>
<evidence type="ECO:0000259" key="3">
    <source>
        <dbReference type="Pfam" id="PF02550"/>
    </source>
</evidence>
<proteinExistence type="inferred from homology"/>
<dbReference type="Proteomes" id="UP000321157">
    <property type="component" value="Unassembled WGS sequence"/>
</dbReference>
<name>A0A511V908_9BACL</name>
<dbReference type="Gene3D" id="3.30.750.70">
    <property type="entry name" value="4-hydroxybutyrate coenzyme like domains"/>
    <property type="match status" value="1"/>
</dbReference>
<evidence type="ECO:0000256" key="1">
    <source>
        <dbReference type="ARBA" id="ARBA00009632"/>
    </source>
</evidence>
<dbReference type="Gene3D" id="3.40.1080.20">
    <property type="entry name" value="Acetyl-CoA hydrolase/transferase C-terminal domain"/>
    <property type="match status" value="1"/>
</dbReference>
<protein>
    <submittedName>
        <fullName evidence="5">4-hydroxybutyrate CoA-transferase</fullName>
    </submittedName>
</protein>
<organism evidence="5 6">
    <name type="scientific">Aneurinibacillus danicus</name>
    <dbReference type="NCBI Taxonomy" id="267746"/>
    <lineage>
        <taxon>Bacteria</taxon>
        <taxon>Bacillati</taxon>
        <taxon>Bacillota</taxon>
        <taxon>Bacilli</taxon>
        <taxon>Bacillales</taxon>
        <taxon>Paenibacillaceae</taxon>
        <taxon>Aneurinibacillus group</taxon>
        <taxon>Aneurinibacillus</taxon>
    </lineage>
</organism>
<evidence type="ECO:0000259" key="4">
    <source>
        <dbReference type="Pfam" id="PF13336"/>
    </source>
</evidence>
<evidence type="ECO:0000256" key="2">
    <source>
        <dbReference type="ARBA" id="ARBA00022679"/>
    </source>
</evidence>
<dbReference type="EMBL" id="BJXX01000132">
    <property type="protein sequence ID" value="GEN35437.1"/>
    <property type="molecule type" value="Genomic_DNA"/>
</dbReference>
<dbReference type="Pfam" id="PF02550">
    <property type="entry name" value="AcetylCoA_hydro"/>
    <property type="match status" value="1"/>
</dbReference>
<dbReference type="InterPro" id="IPR026888">
    <property type="entry name" value="AcetylCoA_hyd_C"/>
</dbReference>
<sequence>MTVTIRADEVPQLFQPGMHVYIQGYASEPVTILQALKNMPEASNGIHYISNVLPGLNQLDFTSLHKNASMTAFFLTRELKKSFLNEKVRFVPLHLTETYNYLNNEAQVDVAIIQVSPPNDWGYCSLGISADFVPAVLNKAKVIIAEMNDCMPCTHGEAPIHIDKLDYIVKTNRPLPEMPKTKYTPDMERIGKYVSTLVKDGDTIQFGIGAVPEAILSCLKDKKDLGIHSGLIIDTVVDLIEAGVVTGKKKTLDRGKIVTGIAVGTKRLYDFVNNNPLVDFRPVCYTHSINVLKQIDNFVSINSAIEIDLFGQINAETIRGAQFGGTGGQVDFIRGTRLSLNGKSIIALLSTADQGKISRIVPAHKSGTIITTTRTDVQFVVTEYGIADLRNKSLQERADLLISIAAPQFRGELESAWGEIKAKWKEWE</sequence>
<dbReference type="InterPro" id="IPR003702">
    <property type="entry name" value="ActCoA_hydro_N"/>
</dbReference>
<dbReference type="InterPro" id="IPR038460">
    <property type="entry name" value="AcetylCoA_hyd_C_sf"/>
</dbReference>
<gene>
    <name evidence="5" type="ORF">ADA01nite_28970</name>
</gene>
<dbReference type="PANTHER" id="PTHR21432:SF20">
    <property type="entry name" value="ACETYL-COA HYDROLASE"/>
    <property type="match status" value="1"/>
</dbReference>
<dbReference type="SUPFAM" id="SSF100950">
    <property type="entry name" value="NagB/RpiA/CoA transferase-like"/>
    <property type="match status" value="2"/>
</dbReference>
<dbReference type="GO" id="GO:0008775">
    <property type="term" value="F:acetate CoA-transferase activity"/>
    <property type="evidence" value="ECO:0007669"/>
    <property type="project" value="InterPro"/>
</dbReference>
<keyword evidence="6" id="KW-1185">Reference proteome</keyword>
<accession>A0A511V908</accession>
<dbReference type="InterPro" id="IPR046433">
    <property type="entry name" value="ActCoA_hydro"/>
</dbReference>
<reference evidence="5 6" key="1">
    <citation type="submission" date="2019-07" db="EMBL/GenBank/DDBJ databases">
        <title>Whole genome shotgun sequence of Aneurinibacillus danicus NBRC 102444.</title>
        <authorList>
            <person name="Hosoyama A."/>
            <person name="Uohara A."/>
            <person name="Ohji S."/>
            <person name="Ichikawa N."/>
        </authorList>
    </citation>
    <scope>NUCLEOTIDE SEQUENCE [LARGE SCALE GENOMIC DNA]</scope>
    <source>
        <strain evidence="5 6">NBRC 102444</strain>
    </source>
</reference>
<dbReference type="Pfam" id="PF13336">
    <property type="entry name" value="AcetylCoA_hyd_C"/>
    <property type="match status" value="1"/>
</dbReference>
<dbReference type="GO" id="GO:0006083">
    <property type="term" value="P:acetate metabolic process"/>
    <property type="evidence" value="ECO:0007669"/>
    <property type="project" value="InterPro"/>
</dbReference>